<dbReference type="GeneID" id="66071960"/>
<dbReference type="EMBL" id="CM032190">
    <property type="protein sequence ID" value="KAG7086968.1"/>
    <property type="molecule type" value="Genomic_DNA"/>
</dbReference>
<proteinExistence type="predicted"/>
<dbReference type="OrthoDB" id="3039229at2759"/>
<dbReference type="RefSeq" id="XP_043003439.1">
    <property type="nucleotide sequence ID" value="XM_043159833.1"/>
</dbReference>
<protein>
    <submittedName>
        <fullName evidence="1">Uncharacterized protein</fullName>
    </submittedName>
</protein>
<gene>
    <name evidence="1" type="ORF">E1B28_002884</name>
</gene>
<evidence type="ECO:0000313" key="1">
    <source>
        <dbReference type="EMBL" id="KAG7086968.1"/>
    </source>
</evidence>
<dbReference type="Proteomes" id="UP001049176">
    <property type="component" value="Chromosome 10"/>
</dbReference>
<dbReference type="KEGG" id="more:E1B28_002884"/>
<organism evidence="1 2">
    <name type="scientific">Marasmius oreades</name>
    <name type="common">fairy-ring Marasmius</name>
    <dbReference type="NCBI Taxonomy" id="181124"/>
    <lineage>
        <taxon>Eukaryota</taxon>
        <taxon>Fungi</taxon>
        <taxon>Dikarya</taxon>
        <taxon>Basidiomycota</taxon>
        <taxon>Agaricomycotina</taxon>
        <taxon>Agaricomycetes</taxon>
        <taxon>Agaricomycetidae</taxon>
        <taxon>Agaricales</taxon>
        <taxon>Marasmiineae</taxon>
        <taxon>Marasmiaceae</taxon>
        <taxon>Marasmius</taxon>
    </lineage>
</organism>
<dbReference type="AlphaFoldDB" id="A0A9P7RQ18"/>
<evidence type="ECO:0000313" key="2">
    <source>
        <dbReference type="Proteomes" id="UP001049176"/>
    </source>
</evidence>
<name>A0A9P7RQ18_9AGAR</name>
<keyword evidence="2" id="KW-1185">Reference proteome</keyword>
<reference evidence="1" key="1">
    <citation type="journal article" date="2021" name="Genome Biol. Evol.">
        <title>The assembled and annotated genome of the fairy-ring fungus Marasmius oreades.</title>
        <authorList>
            <person name="Hiltunen M."/>
            <person name="Ament-Velasquez S.L."/>
            <person name="Johannesson H."/>
        </authorList>
    </citation>
    <scope>NUCLEOTIDE SEQUENCE</scope>
    <source>
        <strain evidence="1">03SP1</strain>
    </source>
</reference>
<accession>A0A9P7RQ18</accession>
<comment type="caution">
    <text evidence="1">The sequence shown here is derived from an EMBL/GenBank/DDBJ whole genome shotgun (WGS) entry which is preliminary data.</text>
</comment>
<sequence length="92" mass="10103">MPPGLAQRFLDNEDLPVTGLSDDLEILKIHDSGLEMTVCTIPNLWVQPSSGHLCVMPSLQRGRRNPVSSWYMLNTGSGETELKLIPPVSLTS</sequence>